<sequence length="313" mass="33793">MSIIAFGRKKITEFPILAVFIAVFAWGIGPLLFLAPAISINSILFYRVLFWPPLLYLFVRRNGSRLNKGLLKSVFVPGVLFGTSTIFGFTAITTTSVANATIIGNISTAMILFVAPKYLNEKVSGLQIVLALTSFVGVMAIVVGAGNTGGSTYHGDFLALINAILWTLYFISSKRRRTDGVDTWQFLFGVSVIQVCVVVPYALATSHDLLEISLRDLGFLIAMTLFSGTIGHSFMIWAQKYVDASVSSMILLLGPVISSTGAWFVYKQQISLIQLLGGAVVLASLAGVVRLTNSAKLNNELLSTADPLLNSNP</sequence>
<name>A0A6J6MXY9_9ZZZZ</name>
<gene>
    <name evidence="3" type="ORF">UFOPK2292_01187</name>
</gene>
<feature type="transmembrane region" description="Helical" evidence="1">
    <location>
        <begin position="217"/>
        <end position="237"/>
    </location>
</feature>
<dbReference type="Pfam" id="PF00892">
    <property type="entry name" value="EamA"/>
    <property type="match status" value="2"/>
</dbReference>
<dbReference type="SUPFAM" id="SSF103481">
    <property type="entry name" value="Multidrug resistance efflux transporter EmrE"/>
    <property type="match status" value="2"/>
</dbReference>
<feature type="transmembrane region" description="Helical" evidence="1">
    <location>
        <begin position="183"/>
        <end position="205"/>
    </location>
</feature>
<keyword evidence="1" id="KW-0472">Membrane</keyword>
<dbReference type="AlphaFoldDB" id="A0A6J6MXY9"/>
<feature type="transmembrane region" description="Helical" evidence="1">
    <location>
        <begin position="70"/>
        <end position="92"/>
    </location>
</feature>
<accession>A0A6J6MXY9</accession>
<feature type="transmembrane region" description="Helical" evidence="1">
    <location>
        <begin position="152"/>
        <end position="171"/>
    </location>
</feature>
<feature type="transmembrane region" description="Helical" evidence="1">
    <location>
        <begin position="272"/>
        <end position="291"/>
    </location>
</feature>
<dbReference type="EMBL" id="CAEZWU010000202">
    <property type="protein sequence ID" value="CAB4677415.1"/>
    <property type="molecule type" value="Genomic_DNA"/>
</dbReference>
<organism evidence="3">
    <name type="scientific">freshwater metagenome</name>
    <dbReference type="NCBI Taxonomy" id="449393"/>
    <lineage>
        <taxon>unclassified sequences</taxon>
        <taxon>metagenomes</taxon>
        <taxon>ecological metagenomes</taxon>
    </lineage>
</organism>
<evidence type="ECO:0000313" key="3">
    <source>
        <dbReference type="EMBL" id="CAB4677415.1"/>
    </source>
</evidence>
<feature type="domain" description="EamA" evidence="2">
    <location>
        <begin position="155"/>
        <end position="289"/>
    </location>
</feature>
<proteinExistence type="predicted"/>
<dbReference type="InterPro" id="IPR000620">
    <property type="entry name" value="EamA_dom"/>
</dbReference>
<feature type="domain" description="EamA" evidence="2">
    <location>
        <begin position="15"/>
        <end position="142"/>
    </location>
</feature>
<keyword evidence="1" id="KW-0812">Transmembrane</keyword>
<feature type="transmembrane region" description="Helical" evidence="1">
    <location>
        <begin position="12"/>
        <end position="32"/>
    </location>
</feature>
<feature type="transmembrane region" description="Helical" evidence="1">
    <location>
        <begin position="98"/>
        <end position="116"/>
    </location>
</feature>
<evidence type="ECO:0000256" key="1">
    <source>
        <dbReference type="SAM" id="Phobius"/>
    </source>
</evidence>
<feature type="transmembrane region" description="Helical" evidence="1">
    <location>
        <begin position="128"/>
        <end position="146"/>
    </location>
</feature>
<keyword evidence="1" id="KW-1133">Transmembrane helix</keyword>
<evidence type="ECO:0000259" key="2">
    <source>
        <dbReference type="Pfam" id="PF00892"/>
    </source>
</evidence>
<feature type="transmembrane region" description="Helical" evidence="1">
    <location>
        <begin position="249"/>
        <end position="266"/>
    </location>
</feature>
<dbReference type="PANTHER" id="PTHR22911">
    <property type="entry name" value="ACYL-MALONYL CONDENSING ENZYME-RELATED"/>
    <property type="match status" value="1"/>
</dbReference>
<protein>
    <submittedName>
        <fullName evidence="3">Unannotated protein</fullName>
    </submittedName>
</protein>
<reference evidence="3" key="1">
    <citation type="submission" date="2020-05" db="EMBL/GenBank/DDBJ databases">
        <authorList>
            <person name="Chiriac C."/>
            <person name="Salcher M."/>
            <person name="Ghai R."/>
            <person name="Kavagutti S V."/>
        </authorList>
    </citation>
    <scope>NUCLEOTIDE SEQUENCE</scope>
</reference>
<feature type="transmembrane region" description="Helical" evidence="1">
    <location>
        <begin position="38"/>
        <end position="58"/>
    </location>
</feature>
<dbReference type="GO" id="GO:0016020">
    <property type="term" value="C:membrane"/>
    <property type="evidence" value="ECO:0007669"/>
    <property type="project" value="InterPro"/>
</dbReference>
<dbReference type="InterPro" id="IPR037185">
    <property type="entry name" value="EmrE-like"/>
</dbReference>